<accession>A0A4R0R9R0</accession>
<dbReference type="Proteomes" id="UP000292702">
    <property type="component" value="Unassembled WGS sequence"/>
</dbReference>
<name>A0A4R0R9R0_9APHY</name>
<feature type="region of interest" description="Disordered" evidence="1">
    <location>
        <begin position="15"/>
        <end position="57"/>
    </location>
</feature>
<comment type="caution">
    <text evidence="2">The sequence shown here is derived from an EMBL/GenBank/DDBJ whole genome shotgun (WGS) entry which is preliminary data.</text>
</comment>
<feature type="compositionally biased region" description="Polar residues" evidence="1">
    <location>
        <begin position="38"/>
        <end position="57"/>
    </location>
</feature>
<evidence type="ECO:0000313" key="3">
    <source>
        <dbReference type="Proteomes" id="UP000292702"/>
    </source>
</evidence>
<sequence length="57" mass="6233">MRDSYALDTLITTESDCNQDTRGPAVGEPKMDLDGLSLRSTSHGPTAKPQVQTLRKE</sequence>
<reference evidence="2 3" key="1">
    <citation type="submission" date="2018-11" db="EMBL/GenBank/DDBJ databases">
        <title>Genome assembly of Steccherinum ochraceum LE-BIN_3174, the white-rot fungus of the Steccherinaceae family (The Residual Polyporoid clade, Polyporales, Basidiomycota).</title>
        <authorList>
            <person name="Fedorova T.V."/>
            <person name="Glazunova O.A."/>
            <person name="Landesman E.O."/>
            <person name="Moiseenko K.V."/>
            <person name="Psurtseva N.V."/>
            <person name="Savinova O.S."/>
            <person name="Shakhova N.V."/>
            <person name="Tyazhelova T.V."/>
            <person name="Vasina D.V."/>
        </authorList>
    </citation>
    <scope>NUCLEOTIDE SEQUENCE [LARGE SCALE GENOMIC DNA]</scope>
    <source>
        <strain evidence="2 3">LE-BIN_3174</strain>
    </source>
</reference>
<protein>
    <submittedName>
        <fullName evidence="2">Uncharacterized protein</fullName>
    </submittedName>
</protein>
<proteinExistence type="predicted"/>
<evidence type="ECO:0000256" key="1">
    <source>
        <dbReference type="SAM" id="MobiDB-lite"/>
    </source>
</evidence>
<dbReference type="AlphaFoldDB" id="A0A4R0R9R0"/>
<keyword evidence="3" id="KW-1185">Reference proteome</keyword>
<organism evidence="2 3">
    <name type="scientific">Steccherinum ochraceum</name>
    <dbReference type="NCBI Taxonomy" id="92696"/>
    <lineage>
        <taxon>Eukaryota</taxon>
        <taxon>Fungi</taxon>
        <taxon>Dikarya</taxon>
        <taxon>Basidiomycota</taxon>
        <taxon>Agaricomycotina</taxon>
        <taxon>Agaricomycetes</taxon>
        <taxon>Polyporales</taxon>
        <taxon>Steccherinaceae</taxon>
        <taxon>Steccherinum</taxon>
    </lineage>
</organism>
<evidence type="ECO:0000313" key="2">
    <source>
        <dbReference type="EMBL" id="TCD64581.1"/>
    </source>
</evidence>
<dbReference type="EMBL" id="RWJN01000227">
    <property type="protein sequence ID" value="TCD64581.1"/>
    <property type="molecule type" value="Genomic_DNA"/>
</dbReference>
<gene>
    <name evidence="2" type="ORF">EIP91_003877</name>
</gene>